<keyword evidence="3" id="KW-1185">Reference proteome</keyword>
<name>A0A8S9Y5N6_APOLU</name>
<gene>
    <name evidence="2" type="ORF">GE061_000203</name>
</gene>
<dbReference type="Proteomes" id="UP000466442">
    <property type="component" value="Linkage Group LG1"/>
</dbReference>
<proteinExistence type="predicted"/>
<sequence length="169" mass="19045">MDDTDQYDIVVNALDNCVLVHVTDLLAKPPLTNKYEALKTRLIEAFVYSDDKQLQRPLRETVIGDKRPTYLLREMRELAGNKASNDLLKSLWLHQLPSNVLAPRFPANNQAGAAPYNAVLLFSPAISARQFSRMYQPSTMLEEFSLWNINIGLFTATGIEPQSSSYARA</sequence>
<evidence type="ECO:0000313" key="3">
    <source>
        <dbReference type="Proteomes" id="UP000466442"/>
    </source>
</evidence>
<feature type="domain" description="DUF7041" evidence="1">
    <location>
        <begin position="2"/>
        <end position="57"/>
    </location>
</feature>
<dbReference type="PANTHER" id="PTHR33327:SF3">
    <property type="entry name" value="RNA-DIRECTED DNA POLYMERASE"/>
    <property type="match status" value="1"/>
</dbReference>
<dbReference type="InterPro" id="IPR055469">
    <property type="entry name" value="DUF7041"/>
</dbReference>
<dbReference type="OrthoDB" id="8122554at2759"/>
<dbReference type="PANTHER" id="PTHR33327">
    <property type="entry name" value="ENDONUCLEASE"/>
    <property type="match status" value="1"/>
</dbReference>
<dbReference type="Pfam" id="PF23055">
    <property type="entry name" value="DUF7041"/>
    <property type="match status" value="1"/>
</dbReference>
<organism evidence="2 3">
    <name type="scientific">Apolygus lucorum</name>
    <name type="common">Small green plant bug</name>
    <name type="synonym">Lygocoris lucorum</name>
    <dbReference type="NCBI Taxonomy" id="248454"/>
    <lineage>
        <taxon>Eukaryota</taxon>
        <taxon>Metazoa</taxon>
        <taxon>Ecdysozoa</taxon>
        <taxon>Arthropoda</taxon>
        <taxon>Hexapoda</taxon>
        <taxon>Insecta</taxon>
        <taxon>Pterygota</taxon>
        <taxon>Neoptera</taxon>
        <taxon>Paraneoptera</taxon>
        <taxon>Hemiptera</taxon>
        <taxon>Heteroptera</taxon>
        <taxon>Panheteroptera</taxon>
        <taxon>Cimicomorpha</taxon>
        <taxon>Miridae</taxon>
        <taxon>Mirini</taxon>
        <taxon>Apolygus</taxon>
    </lineage>
</organism>
<accession>A0A8S9Y5N6</accession>
<comment type="caution">
    <text evidence="2">The sequence shown here is derived from an EMBL/GenBank/DDBJ whole genome shotgun (WGS) entry which is preliminary data.</text>
</comment>
<evidence type="ECO:0000313" key="2">
    <source>
        <dbReference type="EMBL" id="KAF6215868.1"/>
    </source>
</evidence>
<dbReference type="AlphaFoldDB" id="A0A8S9Y5N6"/>
<protein>
    <recommendedName>
        <fullName evidence="1">DUF7041 domain-containing protein</fullName>
    </recommendedName>
</protein>
<evidence type="ECO:0000259" key="1">
    <source>
        <dbReference type="Pfam" id="PF23055"/>
    </source>
</evidence>
<reference evidence="2" key="1">
    <citation type="journal article" date="2021" name="Mol. Ecol. Resour.">
        <title>Apolygus lucorum genome provides insights into omnivorousness and mesophyll feeding.</title>
        <authorList>
            <person name="Liu Y."/>
            <person name="Liu H."/>
            <person name="Wang H."/>
            <person name="Huang T."/>
            <person name="Liu B."/>
            <person name="Yang B."/>
            <person name="Yin L."/>
            <person name="Li B."/>
            <person name="Zhang Y."/>
            <person name="Zhang S."/>
            <person name="Jiang F."/>
            <person name="Zhang X."/>
            <person name="Ren Y."/>
            <person name="Wang B."/>
            <person name="Wang S."/>
            <person name="Lu Y."/>
            <person name="Wu K."/>
            <person name="Fan W."/>
            <person name="Wang G."/>
        </authorList>
    </citation>
    <scope>NUCLEOTIDE SEQUENCE</scope>
    <source>
        <strain evidence="2">12Hb</strain>
    </source>
</reference>
<dbReference type="EMBL" id="WIXP02000001">
    <property type="protein sequence ID" value="KAF6215868.1"/>
    <property type="molecule type" value="Genomic_DNA"/>
</dbReference>